<evidence type="ECO:0000256" key="1">
    <source>
        <dbReference type="SAM" id="MobiDB-lite"/>
    </source>
</evidence>
<comment type="caution">
    <text evidence="2">The sequence shown here is derived from an EMBL/GenBank/DDBJ whole genome shotgun (WGS) entry which is preliminary data.</text>
</comment>
<feature type="compositionally biased region" description="Low complexity" evidence="1">
    <location>
        <begin position="358"/>
        <end position="367"/>
    </location>
</feature>
<feature type="compositionally biased region" description="Low complexity" evidence="1">
    <location>
        <begin position="133"/>
        <end position="145"/>
    </location>
</feature>
<dbReference type="AlphaFoldDB" id="A0AAE0KM96"/>
<keyword evidence="3" id="KW-1185">Reference proteome</keyword>
<feature type="region of interest" description="Disordered" evidence="1">
    <location>
        <begin position="122"/>
        <end position="161"/>
    </location>
</feature>
<dbReference type="EMBL" id="JAULSW010000006">
    <property type="protein sequence ID" value="KAK3378500.1"/>
    <property type="molecule type" value="Genomic_DNA"/>
</dbReference>
<reference evidence="2" key="1">
    <citation type="journal article" date="2023" name="Mol. Phylogenet. Evol.">
        <title>Genome-scale phylogeny and comparative genomics of the fungal order Sordariales.</title>
        <authorList>
            <person name="Hensen N."/>
            <person name="Bonometti L."/>
            <person name="Westerberg I."/>
            <person name="Brannstrom I.O."/>
            <person name="Guillou S."/>
            <person name="Cros-Aarteil S."/>
            <person name="Calhoun S."/>
            <person name="Haridas S."/>
            <person name="Kuo A."/>
            <person name="Mondo S."/>
            <person name="Pangilinan J."/>
            <person name="Riley R."/>
            <person name="LaButti K."/>
            <person name="Andreopoulos B."/>
            <person name="Lipzen A."/>
            <person name="Chen C."/>
            <person name="Yan M."/>
            <person name="Daum C."/>
            <person name="Ng V."/>
            <person name="Clum A."/>
            <person name="Steindorff A."/>
            <person name="Ohm R.A."/>
            <person name="Martin F."/>
            <person name="Silar P."/>
            <person name="Natvig D.O."/>
            <person name="Lalanne C."/>
            <person name="Gautier V."/>
            <person name="Ament-Velasquez S.L."/>
            <person name="Kruys A."/>
            <person name="Hutchinson M.I."/>
            <person name="Powell A.J."/>
            <person name="Barry K."/>
            <person name="Miller A.N."/>
            <person name="Grigoriev I.V."/>
            <person name="Debuchy R."/>
            <person name="Gladieux P."/>
            <person name="Hiltunen Thoren M."/>
            <person name="Johannesson H."/>
        </authorList>
    </citation>
    <scope>NUCLEOTIDE SEQUENCE</scope>
    <source>
        <strain evidence="2">CBS 232.78</strain>
    </source>
</reference>
<evidence type="ECO:0000313" key="2">
    <source>
        <dbReference type="EMBL" id="KAK3378500.1"/>
    </source>
</evidence>
<dbReference type="Proteomes" id="UP001285441">
    <property type="component" value="Unassembled WGS sequence"/>
</dbReference>
<proteinExistence type="predicted"/>
<organism evidence="2 3">
    <name type="scientific">Podospora didyma</name>
    <dbReference type="NCBI Taxonomy" id="330526"/>
    <lineage>
        <taxon>Eukaryota</taxon>
        <taxon>Fungi</taxon>
        <taxon>Dikarya</taxon>
        <taxon>Ascomycota</taxon>
        <taxon>Pezizomycotina</taxon>
        <taxon>Sordariomycetes</taxon>
        <taxon>Sordariomycetidae</taxon>
        <taxon>Sordariales</taxon>
        <taxon>Podosporaceae</taxon>
        <taxon>Podospora</taxon>
    </lineage>
</organism>
<feature type="region of interest" description="Disordered" evidence="1">
    <location>
        <begin position="351"/>
        <end position="398"/>
    </location>
</feature>
<feature type="region of interest" description="Disordered" evidence="1">
    <location>
        <begin position="191"/>
        <end position="220"/>
    </location>
</feature>
<reference evidence="2" key="2">
    <citation type="submission" date="2023-06" db="EMBL/GenBank/DDBJ databases">
        <authorList>
            <consortium name="Lawrence Berkeley National Laboratory"/>
            <person name="Haridas S."/>
            <person name="Hensen N."/>
            <person name="Bonometti L."/>
            <person name="Westerberg I."/>
            <person name="Brannstrom I.O."/>
            <person name="Guillou S."/>
            <person name="Cros-Aarteil S."/>
            <person name="Calhoun S."/>
            <person name="Kuo A."/>
            <person name="Mondo S."/>
            <person name="Pangilinan J."/>
            <person name="Riley R."/>
            <person name="LaButti K."/>
            <person name="Andreopoulos B."/>
            <person name="Lipzen A."/>
            <person name="Chen C."/>
            <person name="Yanf M."/>
            <person name="Daum C."/>
            <person name="Ng V."/>
            <person name="Clum A."/>
            <person name="Steindorff A."/>
            <person name="Ohm R."/>
            <person name="Martin F."/>
            <person name="Silar P."/>
            <person name="Natvig D."/>
            <person name="Lalanne C."/>
            <person name="Gautier V."/>
            <person name="Ament-velasquez S.L."/>
            <person name="Kruys A."/>
            <person name="Hutchinson M.I."/>
            <person name="Powell A.J."/>
            <person name="Barry K."/>
            <person name="Miller A.N."/>
            <person name="Grigoriev I.V."/>
            <person name="Debuchy R."/>
            <person name="Gladieux P."/>
            <person name="Thoren M.H."/>
            <person name="Johannesson H."/>
        </authorList>
    </citation>
    <scope>NUCLEOTIDE SEQUENCE</scope>
    <source>
        <strain evidence="2">CBS 232.78</strain>
    </source>
</reference>
<evidence type="ECO:0000313" key="3">
    <source>
        <dbReference type="Proteomes" id="UP001285441"/>
    </source>
</evidence>
<gene>
    <name evidence="2" type="ORF">B0H63DRAFT_249095</name>
</gene>
<sequence>MPASFKTYEAQARLLAAVVAAHPELRLNYKAIAKHYGKSQTVSAMEHRFRPVRQQAEIIRKIVTSNGDPESFNLAETSKDELAKYFGESTPEGLQWQFRGIKQNADAMKVAVKNGGDPIAAFNSGGGNGGGPSTPSGKGTKAKVGGSTGKSTGGAKRGRAPKLVLNTHSSSPSIDMTGTAPEVVGIAATPTPKRRATKGKTYVEPASTDNDDSPEVDYSELDESPIKKKVRTTPLKNVDVPHRDKFLAEARKKAAAQAAAVNAVNNKNNTGAGGTIQSAPASFAASNNGYNNNNNGGANSGNGNGFTGYSPSVAPPSIFGGSPTDTTIDTPASSVAEAVATLKHEAQNLPMSAFSSFPGPSNNAHNNNGGGGNPRGNFNDAFAPAGGNNNTNNPFATGQLDFTRSQFDLFGPDGYDEGI</sequence>
<name>A0AAE0KM96_9PEZI</name>
<protein>
    <submittedName>
        <fullName evidence="2">Uncharacterized protein</fullName>
    </submittedName>
</protein>
<feature type="compositionally biased region" description="Low complexity" evidence="1">
    <location>
        <begin position="375"/>
        <end position="397"/>
    </location>
</feature>
<accession>A0AAE0KM96</accession>
<feature type="compositionally biased region" description="Acidic residues" evidence="1">
    <location>
        <begin position="209"/>
        <end position="220"/>
    </location>
</feature>